<evidence type="ECO:0008006" key="12">
    <source>
        <dbReference type="Google" id="ProtNLM"/>
    </source>
</evidence>
<dbReference type="PRINTS" id="PR00260">
    <property type="entry name" value="CHEMTRNSDUCR"/>
</dbReference>
<evidence type="ECO:0000313" key="10">
    <source>
        <dbReference type="EMBL" id="BBP44606.1"/>
    </source>
</evidence>
<dbReference type="Gene3D" id="3.30.450.20">
    <property type="entry name" value="PAS domain"/>
    <property type="match status" value="2"/>
</dbReference>
<dbReference type="Gene3D" id="1.10.287.950">
    <property type="entry name" value="Methyl-accepting chemotaxis protein"/>
    <property type="match status" value="1"/>
</dbReference>
<feature type="domain" description="PAS" evidence="9">
    <location>
        <begin position="25"/>
        <end position="76"/>
    </location>
</feature>
<dbReference type="GO" id="GO:0000160">
    <property type="term" value="P:phosphorelay signal transduction system"/>
    <property type="evidence" value="ECO:0007669"/>
    <property type="project" value="InterPro"/>
</dbReference>
<dbReference type="CDD" id="cd00130">
    <property type="entry name" value="PAS"/>
    <property type="match status" value="1"/>
</dbReference>
<feature type="transmembrane region" description="Helical" evidence="6">
    <location>
        <begin position="161"/>
        <end position="181"/>
    </location>
</feature>
<name>A0A6F8PR97_9GAMM</name>
<dbReference type="SMART" id="SM00086">
    <property type="entry name" value="PAC"/>
    <property type="match status" value="1"/>
</dbReference>
<keyword evidence="6" id="KW-0472">Membrane</keyword>
<dbReference type="CDD" id="cd11386">
    <property type="entry name" value="MCP_signal"/>
    <property type="match status" value="1"/>
</dbReference>
<evidence type="ECO:0000256" key="4">
    <source>
        <dbReference type="PROSITE-ProRule" id="PRU00169"/>
    </source>
</evidence>
<dbReference type="InterPro" id="IPR000014">
    <property type="entry name" value="PAS"/>
</dbReference>
<dbReference type="InterPro" id="IPR035965">
    <property type="entry name" value="PAS-like_dom_sf"/>
</dbReference>
<dbReference type="Proteomes" id="UP000501466">
    <property type="component" value="Chromosome"/>
</dbReference>
<dbReference type="SMART" id="SM00448">
    <property type="entry name" value="REC"/>
    <property type="match status" value="1"/>
</dbReference>
<dbReference type="NCBIfam" id="TIGR00229">
    <property type="entry name" value="sensory_box"/>
    <property type="match status" value="1"/>
</dbReference>
<dbReference type="Gene3D" id="3.40.50.2300">
    <property type="match status" value="1"/>
</dbReference>
<dbReference type="PROSITE" id="PS50111">
    <property type="entry name" value="CHEMOTAXIS_TRANSDUC_2"/>
    <property type="match status" value="1"/>
</dbReference>
<keyword evidence="2 5" id="KW-0807">Transducer</keyword>
<keyword evidence="11" id="KW-1185">Reference proteome</keyword>
<dbReference type="InterPro" id="IPR013655">
    <property type="entry name" value="PAS_fold_3"/>
</dbReference>
<feature type="transmembrane region" description="Helical" evidence="6">
    <location>
        <begin position="187"/>
        <end position="207"/>
    </location>
</feature>
<dbReference type="Gene3D" id="1.20.120.30">
    <property type="entry name" value="Aspartate receptor, ligand-binding domain"/>
    <property type="match status" value="1"/>
</dbReference>
<dbReference type="GO" id="GO:0005886">
    <property type="term" value="C:plasma membrane"/>
    <property type="evidence" value="ECO:0007669"/>
    <property type="project" value="TreeGrafter"/>
</dbReference>
<proteinExistence type="inferred from homology"/>
<evidence type="ECO:0000256" key="6">
    <source>
        <dbReference type="SAM" id="Phobius"/>
    </source>
</evidence>
<dbReference type="InterPro" id="IPR011006">
    <property type="entry name" value="CheY-like_superfamily"/>
</dbReference>
<dbReference type="PANTHER" id="PTHR43531">
    <property type="entry name" value="PROTEIN ICFG"/>
    <property type="match status" value="1"/>
</dbReference>
<keyword evidence="1" id="KW-0488">Methylation</keyword>
<dbReference type="InterPro" id="IPR004089">
    <property type="entry name" value="MCPsignal_dom"/>
</dbReference>
<evidence type="ECO:0000256" key="2">
    <source>
        <dbReference type="ARBA" id="ARBA00023224"/>
    </source>
</evidence>
<dbReference type="EMBL" id="AP021888">
    <property type="protein sequence ID" value="BBP44606.1"/>
    <property type="molecule type" value="Genomic_DNA"/>
</dbReference>
<dbReference type="GO" id="GO:0006935">
    <property type="term" value="P:chemotaxis"/>
    <property type="evidence" value="ECO:0007669"/>
    <property type="project" value="InterPro"/>
</dbReference>
<dbReference type="CDD" id="cd17546">
    <property type="entry name" value="REC_hyHK_CKI1_RcsC-like"/>
    <property type="match status" value="1"/>
</dbReference>
<evidence type="ECO:0000259" key="7">
    <source>
        <dbReference type="PROSITE" id="PS50110"/>
    </source>
</evidence>
<dbReference type="SUPFAM" id="SSF52172">
    <property type="entry name" value="CheY-like"/>
    <property type="match status" value="1"/>
</dbReference>
<evidence type="ECO:0000256" key="1">
    <source>
        <dbReference type="ARBA" id="ARBA00022481"/>
    </source>
</evidence>
<feature type="domain" description="Methyl-accepting transducer" evidence="8">
    <location>
        <begin position="483"/>
        <end position="712"/>
    </location>
</feature>
<dbReference type="AlphaFoldDB" id="A0A6F8PR97"/>
<accession>A0A6F8PR97</accession>
<dbReference type="Pfam" id="PF08447">
    <property type="entry name" value="PAS_3"/>
    <property type="match status" value="1"/>
</dbReference>
<dbReference type="SMART" id="SM00283">
    <property type="entry name" value="MA"/>
    <property type="match status" value="1"/>
</dbReference>
<dbReference type="PANTHER" id="PTHR43531:SF14">
    <property type="entry name" value="METHYL-ACCEPTING CHEMOTAXIS PROTEIN I-RELATED"/>
    <property type="match status" value="1"/>
</dbReference>
<dbReference type="InterPro" id="IPR004090">
    <property type="entry name" value="Chemotax_Me-accpt_rcpt"/>
</dbReference>
<evidence type="ECO:0000256" key="3">
    <source>
        <dbReference type="ARBA" id="ARBA00029447"/>
    </source>
</evidence>
<evidence type="ECO:0000259" key="8">
    <source>
        <dbReference type="PROSITE" id="PS50111"/>
    </source>
</evidence>
<dbReference type="Pfam" id="PF00072">
    <property type="entry name" value="Response_reg"/>
    <property type="match status" value="1"/>
</dbReference>
<keyword evidence="4" id="KW-0597">Phosphoprotein</keyword>
<comment type="similarity">
    <text evidence="3">Belongs to the methyl-accepting chemotaxis (MCP) protein family.</text>
</comment>
<dbReference type="PROSITE" id="PS50112">
    <property type="entry name" value="PAS"/>
    <property type="match status" value="1"/>
</dbReference>
<dbReference type="InterPro" id="IPR025991">
    <property type="entry name" value="Chemoreceptor_zinc-bind_dom"/>
</dbReference>
<gene>
    <name evidence="10" type="ORF">THMIRHAT_23520</name>
</gene>
<keyword evidence="6" id="KW-0812">Transmembrane</keyword>
<reference evidence="11" key="1">
    <citation type="submission" date="2019-11" db="EMBL/GenBank/DDBJ databases">
        <title>Isolation and characterization of two novel species in the genus Thiomicrorhabdus.</title>
        <authorList>
            <person name="Mochizuki J."/>
            <person name="Kojima H."/>
            <person name="Fukui M."/>
        </authorList>
    </citation>
    <scope>NUCLEOTIDE SEQUENCE [LARGE SCALE GENOMIC DNA]</scope>
    <source>
        <strain evidence="11">AkT22</strain>
    </source>
</reference>
<dbReference type="InterPro" id="IPR051310">
    <property type="entry name" value="MCP_chemotaxis"/>
</dbReference>
<dbReference type="SUPFAM" id="SSF58104">
    <property type="entry name" value="Methyl-accepting chemotaxis protein (MCP) signaling domain"/>
    <property type="match status" value="1"/>
</dbReference>
<dbReference type="KEGG" id="tzo:THMIRHAT_23520"/>
<evidence type="ECO:0000256" key="5">
    <source>
        <dbReference type="PROSITE-ProRule" id="PRU00284"/>
    </source>
</evidence>
<keyword evidence="6" id="KW-1133">Transmembrane helix</keyword>
<protein>
    <recommendedName>
        <fullName evidence="12">Chemotaxis protein</fullName>
    </recommendedName>
</protein>
<evidence type="ECO:0000313" key="11">
    <source>
        <dbReference type="Proteomes" id="UP000501466"/>
    </source>
</evidence>
<feature type="domain" description="Response regulatory" evidence="7">
    <location>
        <begin position="746"/>
        <end position="859"/>
    </location>
</feature>
<dbReference type="SUPFAM" id="SSF55785">
    <property type="entry name" value="PYP-like sensor domain (PAS domain)"/>
    <property type="match status" value="1"/>
</dbReference>
<dbReference type="Gene3D" id="1.20.120.1530">
    <property type="match status" value="1"/>
</dbReference>
<dbReference type="Pfam" id="PF00015">
    <property type="entry name" value="MCPsignal"/>
    <property type="match status" value="1"/>
</dbReference>
<organism evidence="10 11">
    <name type="scientific">Thiosulfativibrio zosterae</name>
    <dbReference type="NCBI Taxonomy" id="2675053"/>
    <lineage>
        <taxon>Bacteria</taxon>
        <taxon>Pseudomonadati</taxon>
        <taxon>Pseudomonadota</taxon>
        <taxon>Gammaproteobacteria</taxon>
        <taxon>Thiotrichales</taxon>
        <taxon>Piscirickettsiaceae</taxon>
        <taxon>Thiosulfativibrio</taxon>
    </lineage>
</organism>
<feature type="modified residue" description="4-aspartylphosphate" evidence="4">
    <location>
        <position position="795"/>
    </location>
</feature>
<dbReference type="RefSeq" id="WP_173292314.1">
    <property type="nucleotide sequence ID" value="NZ_AP021888.1"/>
</dbReference>
<dbReference type="InterPro" id="IPR001610">
    <property type="entry name" value="PAC"/>
</dbReference>
<dbReference type="InterPro" id="IPR001789">
    <property type="entry name" value="Sig_transdc_resp-reg_receiver"/>
</dbReference>
<dbReference type="PROSITE" id="PS50110">
    <property type="entry name" value="RESPONSE_REGULATORY"/>
    <property type="match status" value="1"/>
</dbReference>
<sequence length="999" mass="109987">MRNNQPVTNNEYVIPEGQMLVSKTDLQGTITYANEVFVAASGYELEELVGKPHNLLRHPDVPEQVFADFWGTIQSGRPWNQIVKNRRKNGDFYWVEANATPIIESGKITGYISVRMPATREQIKGAEAAYAAVKAGKVKLRHGVPDSLYARFNPLAHWPPLVTIIPATIIAITNEFLSYFFDIDSEILNLSVIVLTLISAMHVMYYLHRIQEAIEAVDDLTNGHLTGKINTHGANTAGTMNRRLKTMQTRLAAQQNEINVEARFSKRMMSGMDDLKTYIMLSDQNGTIVFMNASLIEFLKPIEAIIQKDVPDFNLKKLTGKNIGCLFRNDMDILMACLDLKEPKTFKFNFYSAEVQLSMTPIFDGNGKSLGVAIEWQDIFQELFVQNSIKTLVSDARNGKLHTRLDASQLSGFYKDLCLDINSLMQNLQSTLSDISILIGGLPAKNLTLKAQRQHQGQYGWTIKSLGAGIESLRTSFCSFNNQAKEVSHSAEHVSESNEMLSSSIKAQADELQKTAVAMNLLTQKVNETTEQAKVSNQLAIQTEAGVQESNRNMQEAITAMAEIAEVSQKITGIVTLIDSIAFQTNLLALNAAVEAARAGEHGRGFAVVAGEVRNLAQKSADAAREINGLIGMTAEKIAQGTEKVQATGTSLESIINQVTDMTANIRHISENAQQQARQIHDVNQSIISLDKSASENSTLVLENASLAEYLGDVAKNMDALVGSFQLGDCETVQRATQDQAESQYLVLVVDDNVSNQKVAVMLLTKMGYHTKVAANGREAITQCQRYNPAAILMDIEMPVMNGIEATKAIRKTGYQKPILAYTGHGADFEKTIMSSGMKDIVHKPVKPEELMSKLIKAGCKPNTNSVEAVKCRREKLVAKSDLAKQFDTMVKAHLGWKSKIRSFIDGADIGVTYESAIDHTACALGKWYYGSQGQALMHLPSMKALGEEHAAMHALIKTIMDAFSIDDYEVLEKGVTDLDAQSDKVVELLGQLMEQTAA</sequence>
<dbReference type="Pfam" id="PF13426">
    <property type="entry name" value="PAS_9"/>
    <property type="match status" value="1"/>
</dbReference>
<evidence type="ECO:0000259" key="9">
    <source>
        <dbReference type="PROSITE" id="PS50112"/>
    </source>
</evidence>
<dbReference type="Pfam" id="PF13682">
    <property type="entry name" value="CZB"/>
    <property type="match status" value="1"/>
</dbReference>
<dbReference type="GO" id="GO:0004888">
    <property type="term" value="F:transmembrane signaling receptor activity"/>
    <property type="evidence" value="ECO:0007669"/>
    <property type="project" value="InterPro"/>
</dbReference>